<reference evidence="1 2" key="1">
    <citation type="submission" date="2024-08" db="EMBL/GenBank/DDBJ databases">
        <authorList>
            <person name="Arias E."/>
        </authorList>
    </citation>
    <scope>NUCLEOTIDE SEQUENCE [LARGE SCALE GENOMIC DNA]</scope>
    <source>
        <strain evidence="1 2">FAM 25317</strain>
    </source>
</reference>
<dbReference type="RefSeq" id="WP_407137203.1">
    <property type="nucleotide sequence ID" value="NZ_JBGQPK010000015.1"/>
</dbReference>
<dbReference type="InterPro" id="IPR027417">
    <property type="entry name" value="P-loop_NTPase"/>
</dbReference>
<protein>
    <recommendedName>
        <fullName evidence="3">AAA domain-containing protein</fullName>
    </recommendedName>
</protein>
<proteinExistence type="predicted"/>
<dbReference type="EMBL" id="JBGQPK010000015">
    <property type="protein sequence ID" value="MFL2029048.1"/>
    <property type="molecule type" value="Genomic_DNA"/>
</dbReference>
<evidence type="ECO:0000313" key="2">
    <source>
        <dbReference type="Proteomes" id="UP001625389"/>
    </source>
</evidence>
<evidence type="ECO:0000313" key="1">
    <source>
        <dbReference type="EMBL" id="MFL2029048.1"/>
    </source>
</evidence>
<sequence length="233" mass="25408">MAKIIFFTSTSSETGKTLLTVMTAIVANKFNQQNVLLVDTLSPAAATELMHKKIPVLETAPGIDLLTVTASEFQRQVAQLRASYDFIFLDANFANGLVSADHVITMAAADAFTIRSNQQLQAKLAPGQFIGTIQTAIFESADIVQRTTDIAPQDLFSFPLVNLGGFADEHRRSGIDIDDEDDEFAWAYFADVFNELIERIAFITANSSLTGFTYTPKYIDDTGITAAGYGLTL</sequence>
<dbReference type="Proteomes" id="UP001625389">
    <property type="component" value="Unassembled WGS sequence"/>
</dbReference>
<comment type="caution">
    <text evidence="1">The sequence shown here is derived from an EMBL/GenBank/DDBJ whole genome shotgun (WGS) entry which is preliminary data.</text>
</comment>
<accession>A0ABW8UBH3</accession>
<dbReference type="Gene3D" id="3.40.50.300">
    <property type="entry name" value="P-loop containing nucleotide triphosphate hydrolases"/>
    <property type="match status" value="1"/>
</dbReference>
<organism evidence="1 2">
    <name type="scientific">Loigolactobacillus zhaoyuanensis</name>
    <dbReference type="NCBI Taxonomy" id="2486017"/>
    <lineage>
        <taxon>Bacteria</taxon>
        <taxon>Bacillati</taxon>
        <taxon>Bacillota</taxon>
        <taxon>Bacilli</taxon>
        <taxon>Lactobacillales</taxon>
        <taxon>Lactobacillaceae</taxon>
        <taxon>Loigolactobacillus</taxon>
    </lineage>
</organism>
<dbReference type="SUPFAM" id="SSF52540">
    <property type="entry name" value="P-loop containing nucleoside triphosphate hydrolases"/>
    <property type="match status" value="1"/>
</dbReference>
<gene>
    <name evidence="1" type="ORF">ACEN34_05390</name>
</gene>
<name>A0ABW8UBH3_9LACO</name>
<evidence type="ECO:0008006" key="3">
    <source>
        <dbReference type="Google" id="ProtNLM"/>
    </source>
</evidence>
<keyword evidence="2" id="KW-1185">Reference proteome</keyword>